<dbReference type="AlphaFoldDB" id="A0A1G8RZU9"/>
<dbReference type="PANTHER" id="PTHR48081">
    <property type="entry name" value="AB HYDROLASE SUPERFAMILY PROTEIN C4A8.06C"/>
    <property type="match status" value="1"/>
</dbReference>
<feature type="signal peptide" evidence="2">
    <location>
        <begin position="1"/>
        <end position="21"/>
    </location>
</feature>
<evidence type="ECO:0000256" key="1">
    <source>
        <dbReference type="ARBA" id="ARBA00022801"/>
    </source>
</evidence>
<dbReference type="EMBL" id="FNEE01000005">
    <property type="protein sequence ID" value="SDJ22431.1"/>
    <property type="molecule type" value="Genomic_DNA"/>
</dbReference>
<reference evidence="5" key="1">
    <citation type="submission" date="2016-10" db="EMBL/GenBank/DDBJ databases">
        <authorList>
            <person name="Varghese N."/>
            <person name="Submissions S."/>
        </authorList>
    </citation>
    <scope>NUCLEOTIDE SEQUENCE [LARGE SCALE GENOMIC DNA]</scope>
    <source>
        <strain evidence="5">CGMCC 1.11022</strain>
    </source>
</reference>
<protein>
    <submittedName>
        <fullName evidence="4">Acetyl esterase/lipase</fullName>
    </submittedName>
</protein>
<evidence type="ECO:0000313" key="5">
    <source>
        <dbReference type="Proteomes" id="UP000198894"/>
    </source>
</evidence>
<keyword evidence="1" id="KW-0378">Hydrolase</keyword>
<evidence type="ECO:0000313" key="4">
    <source>
        <dbReference type="EMBL" id="SDJ22431.1"/>
    </source>
</evidence>
<dbReference type="RefSeq" id="WP_091593510.1">
    <property type="nucleotide sequence ID" value="NZ_FNEE01000005.1"/>
</dbReference>
<dbReference type="InterPro" id="IPR050300">
    <property type="entry name" value="GDXG_lipolytic_enzyme"/>
</dbReference>
<keyword evidence="2" id="KW-0732">Signal</keyword>
<dbReference type="SUPFAM" id="SSF53474">
    <property type="entry name" value="alpha/beta-Hydrolases"/>
    <property type="match status" value="1"/>
</dbReference>
<gene>
    <name evidence="4" type="ORF">SAMN05428953_10566</name>
</gene>
<keyword evidence="5" id="KW-1185">Reference proteome</keyword>
<evidence type="ECO:0000256" key="2">
    <source>
        <dbReference type="SAM" id="SignalP"/>
    </source>
</evidence>
<accession>A0A1G8RZU9</accession>
<sequence length="267" mass="28413">MIDRRTLLLTSMALLTASASAASRRLSPSPQTIDYGPARLDIYARAGASSLPVIVFIHGGAWRAGNRTNVDVKPDFLLDNGFCFVSIDYRMLPEADVATQANDIEQAYRYVRANIAGYGGDPNRIAVMGHSAGSHLTALTGLRGGLPGVAALVLNDTRAYDLEALARSGGMTRAYAKAFPDPAQWRTLSPATHVGSRKHPATFIAYSRAAGRAAASWAFAERLRATGTEVTLFDGSAYSHMSINRDFGDEGDALTGAVMTFLKAALG</sequence>
<dbReference type="GO" id="GO:0016787">
    <property type="term" value="F:hydrolase activity"/>
    <property type="evidence" value="ECO:0007669"/>
    <property type="project" value="UniProtKB-KW"/>
</dbReference>
<organism evidence="4 5">
    <name type="scientific">Mesorhizobium muleiense</name>
    <dbReference type="NCBI Taxonomy" id="1004279"/>
    <lineage>
        <taxon>Bacteria</taxon>
        <taxon>Pseudomonadati</taxon>
        <taxon>Pseudomonadota</taxon>
        <taxon>Alphaproteobacteria</taxon>
        <taxon>Hyphomicrobiales</taxon>
        <taxon>Phyllobacteriaceae</taxon>
        <taxon>Mesorhizobium</taxon>
    </lineage>
</organism>
<dbReference type="InterPro" id="IPR029058">
    <property type="entry name" value="AB_hydrolase_fold"/>
</dbReference>
<dbReference type="PANTHER" id="PTHR48081:SF33">
    <property type="entry name" value="KYNURENINE FORMAMIDASE"/>
    <property type="match status" value="1"/>
</dbReference>
<feature type="chain" id="PRO_5011501071" evidence="2">
    <location>
        <begin position="22"/>
        <end position="267"/>
    </location>
</feature>
<dbReference type="Proteomes" id="UP000198894">
    <property type="component" value="Unassembled WGS sequence"/>
</dbReference>
<name>A0A1G8RZU9_9HYPH</name>
<proteinExistence type="predicted"/>
<feature type="domain" description="BD-FAE-like" evidence="3">
    <location>
        <begin position="40"/>
        <end position="144"/>
    </location>
</feature>
<dbReference type="Gene3D" id="3.40.50.1820">
    <property type="entry name" value="alpha/beta hydrolase"/>
    <property type="match status" value="1"/>
</dbReference>
<dbReference type="InterPro" id="IPR049492">
    <property type="entry name" value="BD-FAE-like_dom"/>
</dbReference>
<evidence type="ECO:0000259" key="3">
    <source>
        <dbReference type="Pfam" id="PF20434"/>
    </source>
</evidence>
<dbReference type="Pfam" id="PF20434">
    <property type="entry name" value="BD-FAE"/>
    <property type="match status" value="1"/>
</dbReference>